<keyword evidence="4" id="KW-1185">Reference proteome</keyword>
<evidence type="ECO:0000259" key="1">
    <source>
        <dbReference type="Pfam" id="PF07727"/>
    </source>
</evidence>
<dbReference type="Pfam" id="PF22936">
    <property type="entry name" value="Pol_BBD"/>
    <property type="match status" value="1"/>
</dbReference>
<organism evidence="3 4">
    <name type="scientific">Hevea brasiliensis</name>
    <name type="common">Para rubber tree</name>
    <name type="synonym">Siphonia brasiliensis</name>
    <dbReference type="NCBI Taxonomy" id="3981"/>
    <lineage>
        <taxon>Eukaryota</taxon>
        <taxon>Viridiplantae</taxon>
        <taxon>Streptophyta</taxon>
        <taxon>Embryophyta</taxon>
        <taxon>Tracheophyta</taxon>
        <taxon>Spermatophyta</taxon>
        <taxon>Magnoliopsida</taxon>
        <taxon>eudicotyledons</taxon>
        <taxon>Gunneridae</taxon>
        <taxon>Pentapetalae</taxon>
        <taxon>rosids</taxon>
        <taxon>fabids</taxon>
        <taxon>Malpighiales</taxon>
        <taxon>Euphorbiaceae</taxon>
        <taxon>Crotonoideae</taxon>
        <taxon>Micrandreae</taxon>
        <taxon>Hevea</taxon>
    </lineage>
</organism>
<dbReference type="EMBL" id="JAAGAX010000014">
    <property type="protein sequence ID" value="KAF2293183.1"/>
    <property type="molecule type" value="Genomic_DNA"/>
</dbReference>
<feature type="domain" description="Retrovirus-related Pol polyprotein from transposon TNT 1-94-like beta-barrel" evidence="2">
    <location>
        <begin position="69"/>
        <end position="137"/>
    </location>
</feature>
<gene>
    <name evidence="3" type="ORF">GH714_038775</name>
</gene>
<reference evidence="3 4" key="1">
    <citation type="journal article" date="2020" name="Mol. Plant">
        <title>The Chromosome-Based Rubber Tree Genome Provides New Insights into Spurge Genome Evolution and Rubber Biosynthesis.</title>
        <authorList>
            <person name="Liu J."/>
            <person name="Shi C."/>
            <person name="Shi C.C."/>
            <person name="Li W."/>
            <person name="Zhang Q.J."/>
            <person name="Zhang Y."/>
            <person name="Li K."/>
            <person name="Lu H.F."/>
            <person name="Shi C."/>
            <person name="Zhu S.T."/>
            <person name="Xiao Z.Y."/>
            <person name="Nan H."/>
            <person name="Yue Y."/>
            <person name="Zhu X.G."/>
            <person name="Wu Y."/>
            <person name="Hong X.N."/>
            <person name="Fan G.Y."/>
            <person name="Tong Y."/>
            <person name="Zhang D."/>
            <person name="Mao C.L."/>
            <person name="Liu Y.L."/>
            <person name="Hao S.J."/>
            <person name="Liu W.Q."/>
            <person name="Lv M.Q."/>
            <person name="Zhang H.B."/>
            <person name="Liu Y."/>
            <person name="Hu-Tang G.R."/>
            <person name="Wang J.P."/>
            <person name="Wang J.H."/>
            <person name="Sun Y.H."/>
            <person name="Ni S.B."/>
            <person name="Chen W.B."/>
            <person name="Zhang X.C."/>
            <person name="Jiao Y.N."/>
            <person name="Eichler E.E."/>
            <person name="Li G.H."/>
            <person name="Liu X."/>
            <person name="Gao L.Z."/>
        </authorList>
    </citation>
    <scope>NUCLEOTIDE SEQUENCE [LARGE SCALE GENOMIC DNA]</scope>
    <source>
        <strain evidence="4">cv. GT1</strain>
        <tissue evidence="3">Leaf</tissue>
    </source>
</reference>
<dbReference type="AlphaFoldDB" id="A0A6A6KYV0"/>
<dbReference type="Pfam" id="PF07727">
    <property type="entry name" value="RVT_2"/>
    <property type="match status" value="1"/>
</dbReference>
<name>A0A6A6KYV0_HEVBR</name>
<proteinExistence type="predicted"/>
<feature type="domain" description="Reverse transcriptase Ty1/copia-type" evidence="1">
    <location>
        <begin position="357"/>
        <end position="423"/>
    </location>
</feature>
<evidence type="ECO:0000313" key="4">
    <source>
        <dbReference type="Proteomes" id="UP000467840"/>
    </source>
</evidence>
<dbReference type="Proteomes" id="UP000467840">
    <property type="component" value="Chromosome 13"/>
</dbReference>
<sequence>MDVDILDPSTSITVELNANISSIIQQELAKYMKGKMIMDSSTVANFSNFAGNEPTKCLLSGNGKSFGTWIVDTGATSHICSDISLFSHTYSPNFPSPVYLPDGTKQFVKKISSVTLHPTLILRNVLHVPSFRYNLLSDRLTNRIIAIGKEQADLYKLDHCSFTYESLVPDSNNECNKVHSVTTPCPAWHERLGHVSHSTLLKVSGFESRPIYVPSSVPLPLVPITTSTPLESSPAVSSPPIQPEPVVFDSSPIISPIPQLRRSTRVTSHPAWLQDFVAQISIDAPLSIAISDNNSGPAGMVFPFNHCLYAPSFNPSYVAFMSNILAIKEPCSYHQAKDDPRWVHATNQELEALEHNQTGQLTALPMGKKPIASNWVYRVKYKQEGSVDRFKARLVTKGYNQVVGIDYVESSSPVAKVVTVECFLLLLPLRIGPFTKLI</sequence>
<dbReference type="InterPro" id="IPR013103">
    <property type="entry name" value="RVT_2"/>
</dbReference>
<accession>A0A6A6KYV0</accession>
<evidence type="ECO:0000259" key="2">
    <source>
        <dbReference type="Pfam" id="PF22936"/>
    </source>
</evidence>
<evidence type="ECO:0000313" key="3">
    <source>
        <dbReference type="EMBL" id="KAF2293183.1"/>
    </source>
</evidence>
<protein>
    <submittedName>
        <fullName evidence="3">Uncharacterized protein</fullName>
    </submittedName>
</protein>
<comment type="caution">
    <text evidence="3">The sequence shown here is derived from an EMBL/GenBank/DDBJ whole genome shotgun (WGS) entry which is preliminary data.</text>
</comment>
<dbReference type="InterPro" id="IPR054722">
    <property type="entry name" value="PolX-like_BBD"/>
</dbReference>